<accession>A0AAU8B594</accession>
<dbReference type="EMBL" id="PP511788">
    <property type="protein sequence ID" value="XCD07409.1"/>
    <property type="molecule type" value="Genomic_DNA"/>
</dbReference>
<dbReference type="Pfam" id="PF19789">
    <property type="entry name" value="DUF6273"/>
    <property type="match status" value="1"/>
</dbReference>
<sequence>MKIKKSVYEPITWEQLEDLAASGRATEVLTPFDEIDLTLEGGEAVTVVVAAHLATTADKPAGIRFMFKDCLNDPHRMNNSYTNAGGYKDSEGRRYILEEVYPRLPADLRAVIRPRKIVENVREGVLEYEDPLWLPSETDMFGRGEASWQGGRADGPDDFQLPIFMTERDRVKMRQGYGTTSYFCRSVYSGYSNFFCLVGADGTATIGYAANSRGVAPGFDL</sequence>
<feature type="domain" description="DUF6273" evidence="1">
    <location>
        <begin position="68"/>
        <end position="220"/>
    </location>
</feature>
<evidence type="ECO:0000313" key="2">
    <source>
        <dbReference type="EMBL" id="XCD07409.1"/>
    </source>
</evidence>
<protein>
    <recommendedName>
        <fullName evidence="1">DUF6273 domain-containing protein</fullName>
    </recommendedName>
</protein>
<dbReference type="InterPro" id="IPR046240">
    <property type="entry name" value="DUF6273"/>
</dbReference>
<proteinExistence type="predicted"/>
<reference evidence="2" key="1">
    <citation type="submission" date="2024-03" db="EMBL/GenBank/DDBJ databases">
        <title>Diverse circular DNA viruses in blood, oral, and fecal samples of captive lemurs.</title>
        <authorList>
            <person name="Paietta E.N."/>
            <person name="Kraberger S."/>
            <person name="Lund M.C."/>
            <person name="Custer J.M."/>
            <person name="Vargas K.M."/>
            <person name="Ehmke E.E."/>
            <person name="Yoder A.D."/>
            <person name="Varsani A."/>
        </authorList>
    </citation>
    <scope>NUCLEOTIDE SEQUENCE</scope>
    <source>
        <strain evidence="2">Duke_28FF_219</strain>
    </source>
</reference>
<name>A0AAU8B594_9CAUD</name>
<evidence type="ECO:0000259" key="1">
    <source>
        <dbReference type="Pfam" id="PF19789"/>
    </source>
</evidence>
<organism evidence="2">
    <name type="scientific">Dulem virus 34</name>
    <dbReference type="NCBI Taxonomy" id="3145752"/>
    <lineage>
        <taxon>Viruses</taxon>
        <taxon>Duplodnaviria</taxon>
        <taxon>Heunggongvirae</taxon>
        <taxon>Uroviricota</taxon>
        <taxon>Caudoviricetes</taxon>
    </lineage>
</organism>